<dbReference type="GO" id="GO:0140359">
    <property type="term" value="F:ABC-type transporter activity"/>
    <property type="evidence" value="ECO:0007669"/>
    <property type="project" value="InterPro"/>
</dbReference>
<keyword evidence="5" id="KW-0762">Sugar transport</keyword>
<name>A0A9X1IJ86_9PROT</name>
<evidence type="ECO:0000313" key="13">
    <source>
        <dbReference type="Proteomes" id="UP001139311"/>
    </source>
</evidence>
<dbReference type="InterPro" id="IPR013525">
    <property type="entry name" value="ABC2_TM"/>
</dbReference>
<evidence type="ECO:0000256" key="6">
    <source>
        <dbReference type="ARBA" id="ARBA00022692"/>
    </source>
</evidence>
<evidence type="ECO:0000256" key="9">
    <source>
        <dbReference type="ARBA" id="ARBA00023136"/>
    </source>
</evidence>
<evidence type="ECO:0000256" key="1">
    <source>
        <dbReference type="ARBA" id="ARBA00004651"/>
    </source>
</evidence>
<evidence type="ECO:0000256" key="10">
    <source>
        <dbReference type="SAM" id="Phobius"/>
    </source>
</evidence>
<dbReference type="Proteomes" id="UP001139311">
    <property type="component" value="Unassembled WGS sequence"/>
</dbReference>
<keyword evidence="8" id="KW-0625">Polysaccharide transport</keyword>
<evidence type="ECO:0000256" key="4">
    <source>
        <dbReference type="ARBA" id="ARBA00022475"/>
    </source>
</evidence>
<feature type="domain" description="ABC-2 type transporter transmembrane" evidence="11">
    <location>
        <begin position="22"/>
        <end position="228"/>
    </location>
</feature>
<organism evidence="12 13">
    <name type="scientific">Roseicella aerolata</name>
    <dbReference type="NCBI Taxonomy" id="2883479"/>
    <lineage>
        <taxon>Bacteria</taxon>
        <taxon>Pseudomonadati</taxon>
        <taxon>Pseudomonadota</taxon>
        <taxon>Alphaproteobacteria</taxon>
        <taxon>Acetobacterales</taxon>
        <taxon>Roseomonadaceae</taxon>
        <taxon>Roseicella</taxon>
    </lineage>
</organism>
<comment type="similarity">
    <text evidence="2">Belongs to the ABC-2 integral membrane protein family.</text>
</comment>
<feature type="transmembrane region" description="Helical" evidence="10">
    <location>
        <begin position="40"/>
        <end position="61"/>
    </location>
</feature>
<dbReference type="GO" id="GO:0015920">
    <property type="term" value="P:lipopolysaccharide transport"/>
    <property type="evidence" value="ECO:0007669"/>
    <property type="project" value="TreeGrafter"/>
</dbReference>
<protein>
    <submittedName>
        <fullName evidence="12">ABC transporter permease</fullName>
    </submittedName>
</protein>
<keyword evidence="13" id="KW-1185">Reference proteome</keyword>
<evidence type="ECO:0000256" key="5">
    <source>
        <dbReference type="ARBA" id="ARBA00022597"/>
    </source>
</evidence>
<keyword evidence="7 10" id="KW-1133">Transmembrane helix</keyword>
<dbReference type="GO" id="GO:0043190">
    <property type="term" value="C:ATP-binding cassette (ABC) transporter complex"/>
    <property type="evidence" value="ECO:0007669"/>
    <property type="project" value="InterPro"/>
</dbReference>
<gene>
    <name evidence="12" type="ORF">LHA35_20305</name>
</gene>
<feature type="transmembrane region" description="Helical" evidence="10">
    <location>
        <begin position="238"/>
        <end position="256"/>
    </location>
</feature>
<evidence type="ECO:0000256" key="8">
    <source>
        <dbReference type="ARBA" id="ARBA00023047"/>
    </source>
</evidence>
<keyword evidence="6 10" id="KW-0812">Transmembrane</keyword>
<keyword evidence="9 10" id="KW-0472">Membrane</keyword>
<accession>A0A9X1IJ86</accession>
<proteinExistence type="inferred from homology"/>
<evidence type="ECO:0000256" key="2">
    <source>
        <dbReference type="ARBA" id="ARBA00007783"/>
    </source>
</evidence>
<keyword evidence="4" id="KW-1003">Cell membrane</keyword>
<dbReference type="RefSeq" id="WP_226611579.1">
    <property type="nucleotide sequence ID" value="NZ_JAJAQI010000036.1"/>
</dbReference>
<keyword evidence="3" id="KW-0813">Transport</keyword>
<comment type="subcellular location">
    <subcellularLocation>
        <location evidence="1">Cell membrane</location>
        <topology evidence="1">Multi-pass membrane protein</topology>
    </subcellularLocation>
</comment>
<sequence length="265" mass="29369">MNDQVAPEPSLWTCFRIQARVIGALMLREMGTRFGRDNLGYLWLFLEPMMLGGAIGVLHKASGHGMPGGLDPLVFWVIGYIPFYLFRGIINRAPNGIAGNQSLLYHRQITMLDIMVARHLLEGAAVGIALMLFLLLFGAVLGVWPDQLGLMVLGMVLMLGLAQGLALLIAAGSVYTELFDRLTHLATYLFMGVAGAFFMVFWLPTDLQRTALMIPTVHCFELVRHGLYGTVVPTFYDIPYVLGWVTVLHLLGMAALRKARRHLVV</sequence>
<dbReference type="EMBL" id="JAJAQI010000036">
    <property type="protein sequence ID" value="MCB4824075.1"/>
    <property type="molecule type" value="Genomic_DNA"/>
</dbReference>
<evidence type="ECO:0000259" key="11">
    <source>
        <dbReference type="Pfam" id="PF01061"/>
    </source>
</evidence>
<comment type="caution">
    <text evidence="12">The sequence shown here is derived from an EMBL/GenBank/DDBJ whole genome shotgun (WGS) entry which is preliminary data.</text>
</comment>
<reference evidence="12" key="1">
    <citation type="submission" date="2021-10" db="EMBL/GenBank/DDBJ databases">
        <title>Roseicella aerolatum sp. nov., isolated from aerosols of e-waste dismantling site.</title>
        <authorList>
            <person name="Qin T."/>
        </authorList>
    </citation>
    <scope>NUCLEOTIDE SEQUENCE</scope>
    <source>
        <strain evidence="12">GB24</strain>
    </source>
</reference>
<dbReference type="Pfam" id="PF01061">
    <property type="entry name" value="ABC2_membrane"/>
    <property type="match status" value="1"/>
</dbReference>
<dbReference type="PANTHER" id="PTHR30413:SF10">
    <property type="entry name" value="CAPSULE POLYSACCHARIDE EXPORT INNER-MEMBRANE PROTEIN CTRC"/>
    <property type="match status" value="1"/>
</dbReference>
<feature type="transmembrane region" description="Helical" evidence="10">
    <location>
        <begin position="120"/>
        <end position="144"/>
    </location>
</feature>
<feature type="transmembrane region" description="Helical" evidence="10">
    <location>
        <begin position="73"/>
        <end position="90"/>
    </location>
</feature>
<dbReference type="GO" id="GO:0015774">
    <property type="term" value="P:polysaccharide transport"/>
    <property type="evidence" value="ECO:0007669"/>
    <property type="project" value="UniProtKB-KW"/>
</dbReference>
<evidence type="ECO:0000256" key="7">
    <source>
        <dbReference type="ARBA" id="ARBA00022989"/>
    </source>
</evidence>
<evidence type="ECO:0000256" key="3">
    <source>
        <dbReference type="ARBA" id="ARBA00022448"/>
    </source>
</evidence>
<feature type="transmembrane region" description="Helical" evidence="10">
    <location>
        <begin position="182"/>
        <end position="203"/>
    </location>
</feature>
<dbReference type="PRINTS" id="PR00164">
    <property type="entry name" value="ABC2TRNSPORT"/>
</dbReference>
<dbReference type="InterPro" id="IPR000412">
    <property type="entry name" value="ABC_2_transport"/>
</dbReference>
<feature type="transmembrane region" description="Helical" evidence="10">
    <location>
        <begin position="150"/>
        <end position="170"/>
    </location>
</feature>
<evidence type="ECO:0000313" key="12">
    <source>
        <dbReference type="EMBL" id="MCB4824075.1"/>
    </source>
</evidence>
<dbReference type="PANTHER" id="PTHR30413">
    <property type="entry name" value="INNER MEMBRANE TRANSPORT PERMEASE"/>
    <property type="match status" value="1"/>
</dbReference>
<dbReference type="AlphaFoldDB" id="A0A9X1IJ86"/>